<keyword evidence="1" id="KW-0489">Methyltransferase</keyword>
<dbReference type="Proteomes" id="UP001140066">
    <property type="component" value="Unassembled WGS sequence"/>
</dbReference>
<comment type="caution">
    <text evidence="1">The sequence shown here is derived from an EMBL/GenBank/DDBJ whole genome shotgun (WGS) entry which is preliminary data.</text>
</comment>
<dbReference type="EC" id="2.1.1.100" evidence="1"/>
<accession>A0ACC1KDI6</accession>
<sequence>MSDEAREAAFTPKVGLFRRRPAVAERWWTPVVSLSYDDHLGHNIAATACFLGVAMGVGLCLATTNGWTATGVFGIYMVLLPLYHIFEYQCVALYNPHRVNMESFMFNPDGGNRYYQAMLVSIAEYAVECWLFSSTKTPGLITVLGLMLALCGQAIRSLAMVTAKTSFNHLIAKRREVDHDLITHGIYKYERHPSYVGFFSWAIGLQLMLKNPISLVAFAGVLGYFFCRRTNYEEQTLLQLFGPQYENYRQRTPTLVPFVSKDMRAPKASEDPSD</sequence>
<protein>
    <submittedName>
        <fullName evidence="1">Farnesyl cysteine-carboxyl methyltransferase</fullName>
        <ecNumber evidence="1">2.1.1.100</ecNumber>
    </submittedName>
</protein>
<evidence type="ECO:0000313" key="2">
    <source>
        <dbReference type="Proteomes" id="UP001140066"/>
    </source>
</evidence>
<proteinExistence type="predicted"/>
<organism evidence="1 2">
    <name type="scientific">Coemansia linderi</name>
    <dbReference type="NCBI Taxonomy" id="2663919"/>
    <lineage>
        <taxon>Eukaryota</taxon>
        <taxon>Fungi</taxon>
        <taxon>Fungi incertae sedis</taxon>
        <taxon>Zoopagomycota</taxon>
        <taxon>Kickxellomycotina</taxon>
        <taxon>Kickxellomycetes</taxon>
        <taxon>Kickxellales</taxon>
        <taxon>Kickxellaceae</taxon>
        <taxon>Coemansia</taxon>
    </lineage>
</organism>
<reference evidence="1" key="1">
    <citation type="submission" date="2022-07" db="EMBL/GenBank/DDBJ databases">
        <title>Phylogenomic reconstructions and comparative analyses of Kickxellomycotina fungi.</title>
        <authorList>
            <person name="Reynolds N.K."/>
            <person name="Stajich J.E."/>
            <person name="Barry K."/>
            <person name="Grigoriev I.V."/>
            <person name="Crous P."/>
            <person name="Smith M.E."/>
        </authorList>
    </citation>
    <scope>NUCLEOTIDE SEQUENCE</scope>
    <source>
        <strain evidence="1">BCRC 34191</strain>
    </source>
</reference>
<dbReference type="EMBL" id="JANBUK010001034">
    <property type="protein sequence ID" value="KAJ2786770.1"/>
    <property type="molecule type" value="Genomic_DNA"/>
</dbReference>
<gene>
    <name evidence="1" type="primary">STE14</name>
    <name evidence="1" type="ORF">GGI18_003220</name>
</gene>
<keyword evidence="1" id="KW-0808">Transferase</keyword>
<name>A0ACC1KDI6_9FUNG</name>
<keyword evidence="2" id="KW-1185">Reference proteome</keyword>
<evidence type="ECO:0000313" key="1">
    <source>
        <dbReference type="EMBL" id="KAJ2786770.1"/>
    </source>
</evidence>